<dbReference type="EMBL" id="JH687554">
    <property type="protein sequence ID" value="EIN04549.1"/>
    <property type="molecule type" value="Genomic_DNA"/>
</dbReference>
<dbReference type="KEGG" id="psq:PUNSTDRAFT_138593"/>
<evidence type="ECO:0000313" key="2">
    <source>
        <dbReference type="EMBL" id="EIN04549.1"/>
    </source>
</evidence>
<feature type="region of interest" description="Disordered" evidence="1">
    <location>
        <begin position="257"/>
        <end position="284"/>
    </location>
</feature>
<accession>R7S3W4</accession>
<evidence type="ECO:0000256" key="1">
    <source>
        <dbReference type="SAM" id="MobiDB-lite"/>
    </source>
</evidence>
<name>R7S3W4_PUNST</name>
<dbReference type="GeneID" id="18880113"/>
<dbReference type="HOGENOM" id="CLU_980527_0_0_1"/>
<dbReference type="Proteomes" id="UP000054196">
    <property type="component" value="Unassembled WGS sequence"/>
</dbReference>
<dbReference type="RefSeq" id="XP_007388344.1">
    <property type="nucleotide sequence ID" value="XM_007388282.1"/>
</dbReference>
<sequence>MADDLDSSDSMLLDEIIDYSDSPIISNGELNFVASDNALGINPAVFAISPAPVDPAYVSLLGVDFSASAGTTDSSASAGAAPTAHGTDEVDTSSIAAALANIGIDVVDPSQPTAPSGNNAPTVIHDPLALDESFIPRDDYITLGYFIFFKKSTVSFHLRLIEDDGSIHVETIPHDNLNRVLNFDDKLRRHAVPDDVQAPDDYSSFAATTFNLLVPRAKAAFSAFARTDNDTKYTINGPSPRPILFTSDVCLVFKSKRRISKHSSRPPAQAGPSRRPTEDRSSRR</sequence>
<feature type="compositionally biased region" description="Basic and acidic residues" evidence="1">
    <location>
        <begin position="275"/>
        <end position="284"/>
    </location>
</feature>
<protein>
    <submittedName>
        <fullName evidence="2">Uncharacterized protein</fullName>
    </submittedName>
</protein>
<gene>
    <name evidence="2" type="ORF">PUNSTDRAFT_138593</name>
</gene>
<dbReference type="AlphaFoldDB" id="R7S3W4"/>
<keyword evidence="3" id="KW-1185">Reference proteome</keyword>
<evidence type="ECO:0000313" key="3">
    <source>
        <dbReference type="Proteomes" id="UP000054196"/>
    </source>
</evidence>
<proteinExistence type="predicted"/>
<organism evidence="2 3">
    <name type="scientific">Punctularia strigosozonata (strain HHB-11173)</name>
    <name type="common">White-rot fungus</name>
    <dbReference type="NCBI Taxonomy" id="741275"/>
    <lineage>
        <taxon>Eukaryota</taxon>
        <taxon>Fungi</taxon>
        <taxon>Dikarya</taxon>
        <taxon>Basidiomycota</taxon>
        <taxon>Agaricomycotina</taxon>
        <taxon>Agaricomycetes</taxon>
        <taxon>Corticiales</taxon>
        <taxon>Punctulariaceae</taxon>
        <taxon>Punctularia</taxon>
    </lineage>
</organism>
<reference evidence="3" key="1">
    <citation type="journal article" date="2012" name="Science">
        <title>The Paleozoic origin of enzymatic lignin decomposition reconstructed from 31 fungal genomes.</title>
        <authorList>
            <person name="Floudas D."/>
            <person name="Binder M."/>
            <person name="Riley R."/>
            <person name="Barry K."/>
            <person name="Blanchette R.A."/>
            <person name="Henrissat B."/>
            <person name="Martinez A.T."/>
            <person name="Otillar R."/>
            <person name="Spatafora J.W."/>
            <person name="Yadav J.S."/>
            <person name="Aerts A."/>
            <person name="Benoit I."/>
            <person name="Boyd A."/>
            <person name="Carlson A."/>
            <person name="Copeland A."/>
            <person name="Coutinho P.M."/>
            <person name="de Vries R.P."/>
            <person name="Ferreira P."/>
            <person name="Findley K."/>
            <person name="Foster B."/>
            <person name="Gaskell J."/>
            <person name="Glotzer D."/>
            <person name="Gorecki P."/>
            <person name="Heitman J."/>
            <person name="Hesse C."/>
            <person name="Hori C."/>
            <person name="Igarashi K."/>
            <person name="Jurgens J.A."/>
            <person name="Kallen N."/>
            <person name="Kersten P."/>
            <person name="Kohler A."/>
            <person name="Kuees U."/>
            <person name="Kumar T.K.A."/>
            <person name="Kuo A."/>
            <person name="LaButti K."/>
            <person name="Larrondo L.F."/>
            <person name="Lindquist E."/>
            <person name="Ling A."/>
            <person name="Lombard V."/>
            <person name="Lucas S."/>
            <person name="Lundell T."/>
            <person name="Martin R."/>
            <person name="McLaughlin D.J."/>
            <person name="Morgenstern I."/>
            <person name="Morin E."/>
            <person name="Murat C."/>
            <person name="Nagy L.G."/>
            <person name="Nolan M."/>
            <person name="Ohm R.A."/>
            <person name="Patyshakuliyeva A."/>
            <person name="Rokas A."/>
            <person name="Ruiz-Duenas F.J."/>
            <person name="Sabat G."/>
            <person name="Salamov A."/>
            <person name="Samejima M."/>
            <person name="Schmutz J."/>
            <person name="Slot J.C."/>
            <person name="St John F."/>
            <person name="Stenlid J."/>
            <person name="Sun H."/>
            <person name="Sun S."/>
            <person name="Syed K."/>
            <person name="Tsang A."/>
            <person name="Wiebenga A."/>
            <person name="Young D."/>
            <person name="Pisabarro A."/>
            <person name="Eastwood D.C."/>
            <person name="Martin F."/>
            <person name="Cullen D."/>
            <person name="Grigoriev I.V."/>
            <person name="Hibbett D.S."/>
        </authorList>
    </citation>
    <scope>NUCLEOTIDE SEQUENCE [LARGE SCALE GENOMIC DNA]</scope>
    <source>
        <strain evidence="3">HHB-11173 SS5</strain>
    </source>
</reference>